<dbReference type="Proteomes" id="UP000672657">
    <property type="component" value="Unassembled WGS sequence"/>
</dbReference>
<evidence type="ECO:0000256" key="6">
    <source>
        <dbReference type="SAM" id="Phobius"/>
    </source>
</evidence>
<keyword evidence="4 6" id="KW-1133">Transmembrane helix</keyword>
<evidence type="ECO:0000256" key="5">
    <source>
        <dbReference type="ARBA" id="ARBA00023136"/>
    </source>
</evidence>
<evidence type="ECO:0000313" key="9">
    <source>
        <dbReference type="Proteomes" id="UP000672657"/>
    </source>
</evidence>
<feature type="transmembrane region" description="Helical" evidence="6">
    <location>
        <begin position="437"/>
        <end position="455"/>
    </location>
</feature>
<dbReference type="CDD" id="cd17319">
    <property type="entry name" value="MFS_ExuT_GudP_like"/>
    <property type="match status" value="1"/>
</dbReference>
<dbReference type="RefSeq" id="WP_211956197.1">
    <property type="nucleotide sequence ID" value="NZ_CAJPVI010000037.1"/>
</dbReference>
<gene>
    <name evidence="8" type="primary">ttuB_4</name>
    <name evidence="8" type="ORF">LMG26411_05301</name>
</gene>
<accession>A0ABN7Q6X3</accession>
<feature type="transmembrane region" description="Helical" evidence="6">
    <location>
        <begin position="345"/>
        <end position="365"/>
    </location>
</feature>
<protein>
    <submittedName>
        <fullName evidence="8">Tartrate transporter</fullName>
    </submittedName>
</protein>
<feature type="transmembrane region" description="Helical" evidence="6">
    <location>
        <begin position="313"/>
        <end position="333"/>
    </location>
</feature>
<dbReference type="EMBL" id="CAJPVI010000037">
    <property type="protein sequence ID" value="CAG2156575.1"/>
    <property type="molecule type" value="Genomic_DNA"/>
</dbReference>
<dbReference type="InterPro" id="IPR036259">
    <property type="entry name" value="MFS_trans_sf"/>
</dbReference>
<feature type="transmembrane region" description="Helical" evidence="6">
    <location>
        <begin position="174"/>
        <end position="194"/>
    </location>
</feature>
<proteinExistence type="predicted"/>
<dbReference type="Pfam" id="PF07690">
    <property type="entry name" value="MFS_1"/>
    <property type="match status" value="1"/>
</dbReference>
<keyword evidence="5 6" id="KW-0472">Membrane</keyword>
<dbReference type="Gene3D" id="1.20.1250.20">
    <property type="entry name" value="MFS general substrate transporter like domains"/>
    <property type="match status" value="2"/>
</dbReference>
<feature type="transmembrane region" description="Helical" evidence="6">
    <location>
        <begin position="77"/>
        <end position="102"/>
    </location>
</feature>
<dbReference type="PANTHER" id="PTHR43791">
    <property type="entry name" value="PERMEASE-RELATED"/>
    <property type="match status" value="1"/>
</dbReference>
<feature type="transmembrane region" description="Helical" evidence="6">
    <location>
        <begin position="371"/>
        <end position="391"/>
    </location>
</feature>
<feature type="transmembrane region" description="Helical" evidence="6">
    <location>
        <begin position="48"/>
        <end position="71"/>
    </location>
</feature>
<comment type="caution">
    <text evidence="8">The sequence shown here is derived from an EMBL/GenBank/DDBJ whole genome shotgun (WGS) entry which is preliminary data.</text>
</comment>
<reference evidence="8 9" key="1">
    <citation type="submission" date="2021-03" db="EMBL/GenBank/DDBJ databases">
        <authorList>
            <person name="Peeters C."/>
        </authorList>
    </citation>
    <scope>NUCLEOTIDE SEQUENCE [LARGE SCALE GENOMIC DNA]</scope>
    <source>
        <strain evidence="8 9">LMG 26411</strain>
    </source>
</reference>
<feature type="transmembrane region" description="Helical" evidence="6">
    <location>
        <begin position="403"/>
        <end position="425"/>
    </location>
</feature>
<comment type="subcellular location">
    <subcellularLocation>
        <location evidence="1">Membrane</location>
        <topology evidence="1">Multi-pass membrane protein</topology>
    </subcellularLocation>
</comment>
<dbReference type="PANTHER" id="PTHR43791:SF102">
    <property type="entry name" value="4-HYDROXYPHENYLACETATE CATABOLISM PROTEIN"/>
    <property type="match status" value="1"/>
</dbReference>
<feature type="transmembrane region" description="Helical" evidence="6">
    <location>
        <begin position="139"/>
        <end position="162"/>
    </location>
</feature>
<feature type="transmembrane region" description="Helical" evidence="6">
    <location>
        <begin position="206"/>
        <end position="228"/>
    </location>
</feature>
<feature type="transmembrane region" description="Helical" evidence="6">
    <location>
        <begin position="114"/>
        <end position="133"/>
    </location>
</feature>
<evidence type="ECO:0000256" key="4">
    <source>
        <dbReference type="ARBA" id="ARBA00022989"/>
    </source>
</evidence>
<sequence length="472" mass="50580">MRADGDLTIEAKPVPTVSQPRQGRESPKPHAADAAADEAVVRKIYRRLIGFLFVLFVFSFLDRINIGFAGLTMGRDLGLTATAFGLASTVFYGAYILFGIPSNIMLGKLGARRWIAIIMVAWGLTSTATMFAWDANSLYILRILVGITEAGFLPGVLLYMTFWFPSAHRARANAFFMIAMPVTSALGAIVSGYLLKLDGLHGLHGWQWLFMLEGLPSALLGIVVWMYLDDTPEKAKWLTPAERARLAAMMARDAASSPVRKAGGKEVSLAKALFSLPVMQLAVAYFLLVNTLGMISTWVPQIVKSFNQSSSDLAIGMLTAVPHVCTIVAMVVWGRRSDKHQERRLHVALPMLFAAAGWGLTSFAADPLVKLAGLCAASAGAYAAMTIFWTLPDLVMSANHRAIGIAFINAAGIVGAALNAVIIGYLRDVTSSFTSGLLYAAAVLVVGALVVVTFARSGASGKRATPKHALEA</sequence>
<dbReference type="InterPro" id="IPR020846">
    <property type="entry name" value="MFS_dom"/>
</dbReference>
<dbReference type="PROSITE" id="PS50850">
    <property type="entry name" value="MFS"/>
    <property type="match status" value="1"/>
</dbReference>
<feature type="transmembrane region" description="Helical" evidence="6">
    <location>
        <begin position="269"/>
        <end position="293"/>
    </location>
</feature>
<dbReference type="InterPro" id="IPR011701">
    <property type="entry name" value="MFS"/>
</dbReference>
<organism evidence="8 9">
    <name type="scientific">Cupriavidus numazuensis</name>
    <dbReference type="NCBI Taxonomy" id="221992"/>
    <lineage>
        <taxon>Bacteria</taxon>
        <taxon>Pseudomonadati</taxon>
        <taxon>Pseudomonadota</taxon>
        <taxon>Betaproteobacteria</taxon>
        <taxon>Burkholderiales</taxon>
        <taxon>Burkholderiaceae</taxon>
        <taxon>Cupriavidus</taxon>
    </lineage>
</organism>
<feature type="domain" description="Major facilitator superfamily (MFS) profile" evidence="7">
    <location>
        <begin position="48"/>
        <end position="459"/>
    </location>
</feature>
<name>A0ABN7Q6X3_9BURK</name>
<keyword evidence="3 6" id="KW-0812">Transmembrane</keyword>
<dbReference type="SUPFAM" id="SSF103473">
    <property type="entry name" value="MFS general substrate transporter"/>
    <property type="match status" value="1"/>
</dbReference>
<evidence type="ECO:0000256" key="1">
    <source>
        <dbReference type="ARBA" id="ARBA00004141"/>
    </source>
</evidence>
<evidence type="ECO:0000313" key="8">
    <source>
        <dbReference type="EMBL" id="CAG2156575.1"/>
    </source>
</evidence>
<keyword evidence="9" id="KW-1185">Reference proteome</keyword>
<evidence type="ECO:0000256" key="3">
    <source>
        <dbReference type="ARBA" id="ARBA00022692"/>
    </source>
</evidence>
<evidence type="ECO:0000259" key="7">
    <source>
        <dbReference type="PROSITE" id="PS50850"/>
    </source>
</evidence>
<evidence type="ECO:0000256" key="2">
    <source>
        <dbReference type="ARBA" id="ARBA00022448"/>
    </source>
</evidence>
<keyword evidence="2" id="KW-0813">Transport</keyword>